<dbReference type="InterPro" id="IPR054471">
    <property type="entry name" value="GPIID_WHD"/>
</dbReference>
<evidence type="ECO:0008006" key="6">
    <source>
        <dbReference type="Google" id="ProtNLM"/>
    </source>
</evidence>
<dbReference type="AlphaFoldDB" id="A0AAD7EJ77"/>
<protein>
    <recommendedName>
        <fullName evidence="6">NACHT domain-containing protein</fullName>
    </recommendedName>
</protein>
<dbReference type="InterPro" id="IPR056884">
    <property type="entry name" value="NPHP3-like_N"/>
</dbReference>
<accession>A0AAD7EJ77</accession>
<evidence type="ECO:0000259" key="3">
    <source>
        <dbReference type="Pfam" id="PF24883"/>
    </source>
</evidence>
<dbReference type="EMBL" id="JARIHO010000037">
    <property type="protein sequence ID" value="KAJ7330372.1"/>
    <property type="molecule type" value="Genomic_DNA"/>
</dbReference>
<proteinExistence type="predicted"/>
<keyword evidence="1" id="KW-0677">Repeat</keyword>
<comment type="caution">
    <text evidence="4">The sequence shown here is derived from an EMBL/GenBank/DDBJ whole genome shotgun (WGS) entry which is preliminary data.</text>
</comment>
<evidence type="ECO:0000313" key="5">
    <source>
        <dbReference type="Proteomes" id="UP001218218"/>
    </source>
</evidence>
<reference evidence="4" key="1">
    <citation type="submission" date="2023-03" db="EMBL/GenBank/DDBJ databases">
        <title>Massive genome expansion in bonnet fungi (Mycena s.s.) driven by repeated elements and novel gene families across ecological guilds.</title>
        <authorList>
            <consortium name="Lawrence Berkeley National Laboratory"/>
            <person name="Harder C.B."/>
            <person name="Miyauchi S."/>
            <person name="Viragh M."/>
            <person name="Kuo A."/>
            <person name="Thoen E."/>
            <person name="Andreopoulos B."/>
            <person name="Lu D."/>
            <person name="Skrede I."/>
            <person name="Drula E."/>
            <person name="Henrissat B."/>
            <person name="Morin E."/>
            <person name="Kohler A."/>
            <person name="Barry K."/>
            <person name="LaButti K."/>
            <person name="Morin E."/>
            <person name="Salamov A."/>
            <person name="Lipzen A."/>
            <person name="Mereny Z."/>
            <person name="Hegedus B."/>
            <person name="Baldrian P."/>
            <person name="Stursova M."/>
            <person name="Weitz H."/>
            <person name="Taylor A."/>
            <person name="Grigoriev I.V."/>
            <person name="Nagy L.G."/>
            <person name="Martin F."/>
            <person name="Kauserud H."/>
        </authorList>
    </citation>
    <scope>NUCLEOTIDE SEQUENCE</scope>
    <source>
        <strain evidence="4">CBHHK002</strain>
    </source>
</reference>
<sequence>RLAFLDWFSPINFFLRHADISQVRAKGTGEWLLKHPLFIQWESGSKSTLWCHGIPGAGKTVLVSMVVDYLSAAFRNNKDIGVTCIYLNHKEADIQTPSRLLAGLWRQLVLDRDISSIVGNLYNQHREKGTVPSLQEVAGILSSSLKEFSQVFIVIDAIDEYPEDQRLILLKHLAELMSLSLSVNLMVTSRPHVPADPTLPNVETLEIGAMTEDIQNFVNVQIDSSPRLSKHVQTQPKLRENIHSKISSKSVDGMFLLAKLHIDSLSTKNTIKAVREALNALPEDLYGSYDIAMQRIDAQNKEDRKTAHSTIIWVANAKRPLTIEELRVALAIEPGTQQLNEENLLDIEIIISVCAGLVIVDGNLGVVRLVHYTTQEYLDSIQAQKFPDAQKKIT</sequence>
<dbReference type="InterPro" id="IPR027417">
    <property type="entry name" value="P-loop_NTPase"/>
</dbReference>
<name>A0AAD7EJ77_9AGAR</name>
<feature type="domain" description="Nephrocystin 3-like N-terminal" evidence="3">
    <location>
        <begin position="27"/>
        <end position="190"/>
    </location>
</feature>
<feature type="non-terminal residue" evidence="4">
    <location>
        <position position="394"/>
    </location>
</feature>
<dbReference type="Gene3D" id="3.40.50.300">
    <property type="entry name" value="P-loop containing nucleotide triphosphate hydrolases"/>
    <property type="match status" value="1"/>
</dbReference>
<dbReference type="PANTHER" id="PTHR10039">
    <property type="entry name" value="AMELOGENIN"/>
    <property type="match status" value="1"/>
</dbReference>
<dbReference type="Pfam" id="PF24883">
    <property type="entry name" value="NPHP3_N"/>
    <property type="match status" value="1"/>
</dbReference>
<dbReference type="SUPFAM" id="SSF52540">
    <property type="entry name" value="P-loop containing nucleoside triphosphate hydrolases"/>
    <property type="match status" value="1"/>
</dbReference>
<evidence type="ECO:0000256" key="1">
    <source>
        <dbReference type="ARBA" id="ARBA00022737"/>
    </source>
</evidence>
<dbReference type="Pfam" id="PF22939">
    <property type="entry name" value="WHD_GPIID"/>
    <property type="match status" value="1"/>
</dbReference>
<feature type="non-terminal residue" evidence="4">
    <location>
        <position position="1"/>
    </location>
</feature>
<organism evidence="4 5">
    <name type="scientific">Mycena albidolilacea</name>
    <dbReference type="NCBI Taxonomy" id="1033008"/>
    <lineage>
        <taxon>Eukaryota</taxon>
        <taxon>Fungi</taxon>
        <taxon>Dikarya</taxon>
        <taxon>Basidiomycota</taxon>
        <taxon>Agaricomycotina</taxon>
        <taxon>Agaricomycetes</taxon>
        <taxon>Agaricomycetidae</taxon>
        <taxon>Agaricales</taxon>
        <taxon>Marasmiineae</taxon>
        <taxon>Mycenaceae</taxon>
        <taxon>Mycena</taxon>
    </lineage>
</organism>
<evidence type="ECO:0000313" key="4">
    <source>
        <dbReference type="EMBL" id="KAJ7330372.1"/>
    </source>
</evidence>
<dbReference type="Proteomes" id="UP001218218">
    <property type="component" value="Unassembled WGS sequence"/>
</dbReference>
<gene>
    <name evidence="4" type="ORF">DFH08DRAFT_639455</name>
</gene>
<keyword evidence="5" id="KW-1185">Reference proteome</keyword>
<feature type="domain" description="GPI inositol-deacylase winged helix" evidence="2">
    <location>
        <begin position="300"/>
        <end position="380"/>
    </location>
</feature>
<dbReference type="PANTHER" id="PTHR10039:SF15">
    <property type="entry name" value="NACHT DOMAIN-CONTAINING PROTEIN"/>
    <property type="match status" value="1"/>
</dbReference>
<evidence type="ECO:0000259" key="2">
    <source>
        <dbReference type="Pfam" id="PF22939"/>
    </source>
</evidence>